<accession>A0A6A4E6T9</accession>
<gene>
    <name evidence="4" type="ORF">PF001_g6646</name>
    <name evidence="3" type="ORF">PF006_g6338</name>
    <name evidence="5" type="ORF">PF008_g9033</name>
    <name evidence="2" type="ORF">PF009_g8158</name>
</gene>
<evidence type="ECO:0000313" key="8">
    <source>
        <dbReference type="Proteomes" id="UP000440732"/>
    </source>
</evidence>
<sequence length="111" mass="12181">MHQKSLVQKRELFPKKFSRNPGRMPEAGIMNHDGQADLIKPGELRGSALLHVSLQYDRLPFTLPQKDQHRVVSSRCALLKIQDLWIRSPVSGRGTIAGIAGPIAAVFAGSA</sequence>
<reference evidence="6 7" key="1">
    <citation type="submission" date="2018-08" db="EMBL/GenBank/DDBJ databases">
        <title>Genomic investigation of the strawberry pathogen Phytophthora fragariae indicates pathogenicity is determined by transcriptional variation in three key races.</title>
        <authorList>
            <person name="Adams T.M."/>
            <person name="Armitage A.D."/>
            <person name="Sobczyk M.K."/>
            <person name="Bates H.J."/>
            <person name="Dunwell J.M."/>
            <person name="Nellist C.F."/>
            <person name="Harrison R.J."/>
        </authorList>
    </citation>
    <scope>NUCLEOTIDE SEQUENCE [LARGE SCALE GENOMIC DNA]</scope>
    <source>
        <strain evidence="4 7">A4</strain>
        <strain evidence="3 8">NOV-5</strain>
        <strain evidence="5 9">NOV-77</strain>
        <strain evidence="2 6">NOV-9</strain>
    </source>
</reference>
<comment type="caution">
    <text evidence="4">The sequence shown here is derived from an EMBL/GenBank/DDBJ whole genome shotgun (WGS) entry which is preliminary data.</text>
</comment>
<dbReference type="EMBL" id="QXFY01000420">
    <property type="protein sequence ID" value="KAE9344858.1"/>
    <property type="molecule type" value="Genomic_DNA"/>
</dbReference>
<evidence type="ECO:0000313" key="5">
    <source>
        <dbReference type="EMBL" id="KAE9344858.1"/>
    </source>
</evidence>
<evidence type="ECO:0000313" key="3">
    <source>
        <dbReference type="EMBL" id="KAE9149146.1"/>
    </source>
</evidence>
<evidence type="ECO:0000313" key="4">
    <source>
        <dbReference type="EMBL" id="KAE9317862.1"/>
    </source>
</evidence>
<evidence type="ECO:0000256" key="1">
    <source>
        <dbReference type="SAM" id="MobiDB-lite"/>
    </source>
</evidence>
<organism evidence="4 7">
    <name type="scientific">Phytophthora fragariae</name>
    <dbReference type="NCBI Taxonomy" id="53985"/>
    <lineage>
        <taxon>Eukaryota</taxon>
        <taxon>Sar</taxon>
        <taxon>Stramenopiles</taxon>
        <taxon>Oomycota</taxon>
        <taxon>Peronosporomycetes</taxon>
        <taxon>Peronosporales</taxon>
        <taxon>Peronosporaceae</taxon>
        <taxon>Phytophthora</taxon>
    </lineage>
</organism>
<dbReference type="Proteomes" id="UP000429523">
    <property type="component" value="Unassembled WGS sequence"/>
</dbReference>
<dbReference type="EMBL" id="QXGE01000269">
    <property type="protein sequence ID" value="KAE9317862.1"/>
    <property type="molecule type" value="Genomic_DNA"/>
</dbReference>
<dbReference type="Proteomes" id="UP000486351">
    <property type="component" value="Unassembled WGS sequence"/>
</dbReference>
<proteinExistence type="predicted"/>
<dbReference type="Proteomes" id="UP000437068">
    <property type="component" value="Unassembled WGS sequence"/>
</dbReference>
<dbReference type="Proteomes" id="UP000440732">
    <property type="component" value="Unassembled WGS sequence"/>
</dbReference>
<feature type="region of interest" description="Disordered" evidence="1">
    <location>
        <begin position="1"/>
        <end position="30"/>
    </location>
</feature>
<protein>
    <submittedName>
        <fullName evidence="4">Uncharacterized protein</fullName>
    </submittedName>
</protein>
<dbReference type="AlphaFoldDB" id="A0A6A4E6T9"/>
<dbReference type="EMBL" id="QXGF01000325">
    <property type="protein sequence ID" value="KAE8942066.1"/>
    <property type="molecule type" value="Genomic_DNA"/>
</dbReference>
<evidence type="ECO:0000313" key="6">
    <source>
        <dbReference type="Proteomes" id="UP000429523"/>
    </source>
</evidence>
<evidence type="ECO:0000313" key="7">
    <source>
        <dbReference type="Proteomes" id="UP000437068"/>
    </source>
</evidence>
<evidence type="ECO:0000313" key="9">
    <source>
        <dbReference type="Proteomes" id="UP000486351"/>
    </source>
</evidence>
<evidence type="ECO:0000313" key="2">
    <source>
        <dbReference type="EMBL" id="KAE8942066.1"/>
    </source>
</evidence>
<name>A0A6A4E6T9_9STRA</name>
<dbReference type="EMBL" id="QXGA01000254">
    <property type="protein sequence ID" value="KAE9149146.1"/>
    <property type="molecule type" value="Genomic_DNA"/>
</dbReference>